<comment type="caution">
    <text evidence="1">The sequence shown here is derived from an EMBL/GenBank/DDBJ whole genome shotgun (WGS) entry which is preliminary data.</text>
</comment>
<evidence type="ECO:0000313" key="2">
    <source>
        <dbReference type="Proteomes" id="UP000298030"/>
    </source>
</evidence>
<accession>A0A4Y7SHC6</accession>
<proteinExistence type="predicted"/>
<keyword evidence="2" id="KW-1185">Reference proteome</keyword>
<reference evidence="1 2" key="1">
    <citation type="journal article" date="2019" name="Nat. Ecol. Evol.">
        <title>Megaphylogeny resolves global patterns of mushroom evolution.</title>
        <authorList>
            <person name="Varga T."/>
            <person name="Krizsan K."/>
            <person name="Foldi C."/>
            <person name="Dima B."/>
            <person name="Sanchez-Garcia M."/>
            <person name="Sanchez-Ramirez S."/>
            <person name="Szollosi G.J."/>
            <person name="Szarkandi J.G."/>
            <person name="Papp V."/>
            <person name="Albert L."/>
            <person name="Andreopoulos W."/>
            <person name="Angelini C."/>
            <person name="Antonin V."/>
            <person name="Barry K.W."/>
            <person name="Bougher N.L."/>
            <person name="Buchanan P."/>
            <person name="Buyck B."/>
            <person name="Bense V."/>
            <person name="Catcheside P."/>
            <person name="Chovatia M."/>
            <person name="Cooper J."/>
            <person name="Damon W."/>
            <person name="Desjardin D."/>
            <person name="Finy P."/>
            <person name="Geml J."/>
            <person name="Haridas S."/>
            <person name="Hughes K."/>
            <person name="Justo A."/>
            <person name="Karasinski D."/>
            <person name="Kautmanova I."/>
            <person name="Kiss B."/>
            <person name="Kocsube S."/>
            <person name="Kotiranta H."/>
            <person name="LaButti K.M."/>
            <person name="Lechner B.E."/>
            <person name="Liimatainen K."/>
            <person name="Lipzen A."/>
            <person name="Lukacs Z."/>
            <person name="Mihaltcheva S."/>
            <person name="Morgado L.N."/>
            <person name="Niskanen T."/>
            <person name="Noordeloos M.E."/>
            <person name="Ohm R.A."/>
            <person name="Ortiz-Santana B."/>
            <person name="Ovrebo C."/>
            <person name="Racz N."/>
            <person name="Riley R."/>
            <person name="Savchenko A."/>
            <person name="Shiryaev A."/>
            <person name="Soop K."/>
            <person name="Spirin V."/>
            <person name="Szebenyi C."/>
            <person name="Tomsovsky M."/>
            <person name="Tulloss R.E."/>
            <person name="Uehling J."/>
            <person name="Grigoriev I.V."/>
            <person name="Vagvolgyi C."/>
            <person name="Papp T."/>
            <person name="Martin F.M."/>
            <person name="Miettinen O."/>
            <person name="Hibbett D.S."/>
            <person name="Nagy L.G."/>
        </authorList>
    </citation>
    <scope>NUCLEOTIDE SEQUENCE [LARGE SCALE GENOMIC DNA]</scope>
    <source>
        <strain evidence="1 2">FP101781</strain>
    </source>
</reference>
<evidence type="ECO:0000313" key="1">
    <source>
        <dbReference type="EMBL" id="TEB21263.1"/>
    </source>
</evidence>
<dbReference type="Proteomes" id="UP000298030">
    <property type="component" value="Unassembled WGS sequence"/>
</dbReference>
<dbReference type="OrthoDB" id="2827839at2759"/>
<protein>
    <submittedName>
        <fullName evidence="1">Uncharacterized protein</fullName>
    </submittedName>
</protein>
<gene>
    <name evidence="1" type="ORF">FA13DRAFT_1833004</name>
</gene>
<name>A0A4Y7SHC6_COPMI</name>
<sequence length="125" mass="14445">MAANTAVRALEMSWRSSKPRNARIVELTERLTRLVAVDRDADTAIIRYWNPSTQKVDYIKTKMHLTGFVLKKGENTGYAFHYYVDDQKEGPLPSTPEWPNPQVWELKSRNNTGFTFPDGEEIRVD</sequence>
<organism evidence="1 2">
    <name type="scientific">Coprinellus micaceus</name>
    <name type="common">Glistening ink-cap mushroom</name>
    <name type="synonym">Coprinus micaceus</name>
    <dbReference type="NCBI Taxonomy" id="71717"/>
    <lineage>
        <taxon>Eukaryota</taxon>
        <taxon>Fungi</taxon>
        <taxon>Dikarya</taxon>
        <taxon>Basidiomycota</taxon>
        <taxon>Agaricomycotina</taxon>
        <taxon>Agaricomycetes</taxon>
        <taxon>Agaricomycetidae</taxon>
        <taxon>Agaricales</taxon>
        <taxon>Agaricineae</taxon>
        <taxon>Psathyrellaceae</taxon>
        <taxon>Coprinellus</taxon>
    </lineage>
</organism>
<dbReference type="EMBL" id="QPFP01000117">
    <property type="protein sequence ID" value="TEB21263.1"/>
    <property type="molecule type" value="Genomic_DNA"/>
</dbReference>
<dbReference type="AlphaFoldDB" id="A0A4Y7SHC6"/>